<dbReference type="PROSITE" id="PS50893">
    <property type="entry name" value="ABC_TRANSPORTER_2"/>
    <property type="match status" value="1"/>
</dbReference>
<evidence type="ECO:0000256" key="7">
    <source>
        <dbReference type="SAM" id="Phobius"/>
    </source>
</evidence>
<dbReference type="GO" id="GO:0005886">
    <property type="term" value="C:plasma membrane"/>
    <property type="evidence" value="ECO:0007669"/>
    <property type="project" value="UniProtKB-SubCell"/>
</dbReference>
<dbReference type="STRING" id="1330534.L323_00020"/>
<gene>
    <name evidence="10" type="ORF">L323_00020</name>
</gene>
<accession>U4R6N2</accession>
<dbReference type="Pfam" id="PF00005">
    <property type="entry name" value="ABC_tran"/>
    <property type="match status" value="1"/>
</dbReference>
<dbReference type="SUPFAM" id="SSF52540">
    <property type="entry name" value="P-loop containing nucleoside triphosphate hydrolases"/>
    <property type="match status" value="1"/>
</dbReference>
<feature type="transmembrane region" description="Helical" evidence="7">
    <location>
        <begin position="170"/>
        <end position="188"/>
    </location>
</feature>
<dbReference type="Gene3D" id="3.40.50.300">
    <property type="entry name" value="P-loop containing nucleotide triphosphate hydrolases"/>
    <property type="match status" value="1"/>
</dbReference>
<keyword evidence="4" id="KW-0067">ATP-binding</keyword>
<feature type="transmembrane region" description="Helical" evidence="7">
    <location>
        <begin position="138"/>
        <end position="164"/>
    </location>
</feature>
<evidence type="ECO:0008006" key="12">
    <source>
        <dbReference type="Google" id="ProtNLM"/>
    </source>
</evidence>
<dbReference type="OrthoDB" id="9762778at2"/>
<feature type="domain" description="ABC transmembrane type-1" evidence="9">
    <location>
        <begin position="32"/>
        <end position="313"/>
    </location>
</feature>
<keyword evidence="2 7" id="KW-0812">Transmembrane</keyword>
<sequence>MIFGKKDSNTTTQKAMITFCRQYFKGSYHILIMLIVIIGLGIVGNNILPSVYGKLIDALTNAKLQNFNKYIAIYFSLLLLCSFLTAAEKTAGNLFVFTITNKIKGNIFNKITRMQQDRLEKFSVGELISRLESDAGNIVSFCVNFISSSILIIFNFIIAGYMIVAISRSMAYLALIYIPASVLIYAVFKKKLRKLTILRRKFGDKFYTYMNDSLSNILGIKAFQLENEMSVRYDSLLSKQLKLEQDIVNLGNKIQISNSFISTLFNLVIMCLAAGFIGKGHLSIGSFVSFNLYIGKLMDAVQNVQSINMDKQKTFVSLERILSFIENPVEDVNGQVTGIIKEKFRSLSVKGLKFNYGENEVLRNLDFDINSYGLYSIIGKNGSGKSTLIKLLIKLYSPLQGEIYLNEHPYKTLPTKELRECITYIQKETFILNDSIINNLRLADKDLDLPTAEEACKKVGLHEYIMTLPERYDTQLGEKGMVFSSGLRQKLNFARALIKNSHIILLDEITSDLDGESEKEIVGILKRLSKEKVLISISHKIEAIINSDEIFIMDHGRFAEHGRHDELMERSQIYKSLINKIQDK</sequence>
<dbReference type="PANTHER" id="PTHR43394:SF1">
    <property type="entry name" value="ATP-BINDING CASSETTE SUB-FAMILY B MEMBER 10, MITOCHONDRIAL"/>
    <property type="match status" value="1"/>
</dbReference>
<dbReference type="RefSeq" id="WP_020813676.1">
    <property type="nucleotide sequence ID" value="NZ_ATAY01000003.1"/>
</dbReference>
<evidence type="ECO:0000256" key="3">
    <source>
        <dbReference type="ARBA" id="ARBA00022741"/>
    </source>
</evidence>
<evidence type="ECO:0000256" key="6">
    <source>
        <dbReference type="ARBA" id="ARBA00023136"/>
    </source>
</evidence>
<dbReference type="InterPro" id="IPR011527">
    <property type="entry name" value="ABC1_TM_dom"/>
</dbReference>
<dbReference type="InterPro" id="IPR003593">
    <property type="entry name" value="AAA+_ATPase"/>
</dbReference>
<evidence type="ECO:0000256" key="5">
    <source>
        <dbReference type="ARBA" id="ARBA00022989"/>
    </source>
</evidence>
<dbReference type="EMBL" id="ATAY01000003">
    <property type="protein sequence ID" value="EPR14578.1"/>
    <property type="molecule type" value="Genomic_DNA"/>
</dbReference>
<reference evidence="10 11" key="1">
    <citation type="journal article" date="2013" name="Genome Announc.">
        <title>Draft Genome Sequence of the Cellulolytic Bacterium Clostridium papyrosolvens C7 (ATCC 700395).</title>
        <authorList>
            <person name="Zepeda V."/>
            <person name="Dassa B."/>
            <person name="Borovok I."/>
            <person name="Lamed R."/>
            <person name="Bayer E.A."/>
            <person name="Cate J.H."/>
        </authorList>
    </citation>
    <scope>NUCLEOTIDE SEQUENCE [LARGE SCALE GENOMIC DNA]</scope>
    <source>
        <strain evidence="10 11">C7</strain>
    </source>
</reference>
<dbReference type="AlphaFoldDB" id="U4R6N2"/>
<comment type="caution">
    <text evidence="10">The sequence shown here is derived from an EMBL/GenBank/DDBJ whole genome shotgun (WGS) entry which is preliminary data.</text>
</comment>
<dbReference type="InterPro" id="IPR039421">
    <property type="entry name" value="Type_1_exporter"/>
</dbReference>
<dbReference type="Gene3D" id="1.20.1560.10">
    <property type="entry name" value="ABC transporter type 1, transmembrane domain"/>
    <property type="match status" value="1"/>
</dbReference>
<protein>
    <recommendedName>
        <fullName evidence="12">ABC transporter</fullName>
    </recommendedName>
</protein>
<dbReference type="PANTHER" id="PTHR43394">
    <property type="entry name" value="ATP-DEPENDENT PERMEASE MDL1, MITOCHONDRIAL"/>
    <property type="match status" value="1"/>
</dbReference>
<organism evidence="10 11">
    <name type="scientific">Ruminiclostridium papyrosolvens C7</name>
    <dbReference type="NCBI Taxonomy" id="1330534"/>
    <lineage>
        <taxon>Bacteria</taxon>
        <taxon>Bacillati</taxon>
        <taxon>Bacillota</taxon>
        <taxon>Clostridia</taxon>
        <taxon>Eubacteriales</taxon>
        <taxon>Oscillospiraceae</taxon>
        <taxon>Ruminiclostridium</taxon>
    </lineage>
</organism>
<dbReference type="SMART" id="SM00382">
    <property type="entry name" value="AAA"/>
    <property type="match status" value="1"/>
</dbReference>
<comment type="subcellular location">
    <subcellularLocation>
        <location evidence="1">Cell membrane</location>
        <topology evidence="1">Multi-pass membrane protein</topology>
    </subcellularLocation>
</comment>
<keyword evidence="5 7" id="KW-1133">Transmembrane helix</keyword>
<keyword evidence="3" id="KW-0547">Nucleotide-binding</keyword>
<dbReference type="Pfam" id="PF00664">
    <property type="entry name" value="ABC_membrane"/>
    <property type="match status" value="1"/>
</dbReference>
<name>U4R6N2_9FIRM</name>
<evidence type="ECO:0000313" key="10">
    <source>
        <dbReference type="EMBL" id="EPR14578.1"/>
    </source>
</evidence>
<proteinExistence type="predicted"/>
<feature type="domain" description="ABC transporter" evidence="8">
    <location>
        <begin position="347"/>
        <end position="580"/>
    </location>
</feature>
<dbReference type="InterPro" id="IPR027417">
    <property type="entry name" value="P-loop_NTPase"/>
</dbReference>
<dbReference type="CDD" id="cd07346">
    <property type="entry name" value="ABC_6TM_exporters"/>
    <property type="match status" value="1"/>
</dbReference>
<dbReference type="GO" id="GO:0005524">
    <property type="term" value="F:ATP binding"/>
    <property type="evidence" value="ECO:0007669"/>
    <property type="project" value="UniProtKB-KW"/>
</dbReference>
<evidence type="ECO:0000256" key="1">
    <source>
        <dbReference type="ARBA" id="ARBA00004651"/>
    </source>
</evidence>
<dbReference type="GO" id="GO:0016887">
    <property type="term" value="F:ATP hydrolysis activity"/>
    <property type="evidence" value="ECO:0007669"/>
    <property type="project" value="InterPro"/>
</dbReference>
<feature type="transmembrane region" description="Helical" evidence="7">
    <location>
        <begin position="28"/>
        <end position="47"/>
    </location>
</feature>
<evidence type="ECO:0000259" key="8">
    <source>
        <dbReference type="PROSITE" id="PS50893"/>
    </source>
</evidence>
<feature type="transmembrane region" description="Helical" evidence="7">
    <location>
        <begin position="67"/>
        <end position="87"/>
    </location>
</feature>
<dbReference type="GO" id="GO:0015421">
    <property type="term" value="F:ABC-type oligopeptide transporter activity"/>
    <property type="evidence" value="ECO:0007669"/>
    <property type="project" value="TreeGrafter"/>
</dbReference>
<dbReference type="PATRIC" id="fig|1330534.3.peg.3"/>
<evidence type="ECO:0000256" key="2">
    <source>
        <dbReference type="ARBA" id="ARBA00022692"/>
    </source>
</evidence>
<dbReference type="InterPro" id="IPR036640">
    <property type="entry name" value="ABC1_TM_sf"/>
</dbReference>
<evidence type="ECO:0000256" key="4">
    <source>
        <dbReference type="ARBA" id="ARBA00022840"/>
    </source>
</evidence>
<dbReference type="SUPFAM" id="SSF90123">
    <property type="entry name" value="ABC transporter transmembrane region"/>
    <property type="match status" value="1"/>
</dbReference>
<dbReference type="Proteomes" id="UP000016860">
    <property type="component" value="Unassembled WGS sequence"/>
</dbReference>
<evidence type="ECO:0000313" key="11">
    <source>
        <dbReference type="Proteomes" id="UP000016860"/>
    </source>
</evidence>
<keyword evidence="6 7" id="KW-0472">Membrane</keyword>
<dbReference type="InterPro" id="IPR003439">
    <property type="entry name" value="ABC_transporter-like_ATP-bd"/>
</dbReference>
<evidence type="ECO:0000259" key="9">
    <source>
        <dbReference type="PROSITE" id="PS50929"/>
    </source>
</evidence>
<feature type="transmembrane region" description="Helical" evidence="7">
    <location>
        <begin position="260"/>
        <end position="278"/>
    </location>
</feature>
<dbReference type="PROSITE" id="PS50929">
    <property type="entry name" value="ABC_TM1F"/>
    <property type="match status" value="1"/>
</dbReference>